<organism evidence="5 6">
    <name type="scientific">Dehalogenimonas etheniformans</name>
    <dbReference type="NCBI Taxonomy" id="1536648"/>
    <lineage>
        <taxon>Bacteria</taxon>
        <taxon>Bacillati</taxon>
        <taxon>Chloroflexota</taxon>
        <taxon>Dehalococcoidia</taxon>
        <taxon>Dehalococcoidales</taxon>
        <taxon>Dehalococcoidaceae</taxon>
        <taxon>Dehalogenimonas</taxon>
    </lineage>
</organism>
<accession>A0A2P5PA01</accession>
<dbReference type="GO" id="GO:0006777">
    <property type="term" value="P:Mo-molybdopterin cofactor biosynthetic process"/>
    <property type="evidence" value="ECO:0007669"/>
    <property type="project" value="UniProtKB-UniRule"/>
</dbReference>
<feature type="region of interest" description="Disordered" evidence="4">
    <location>
        <begin position="1"/>
        <end position="22"/>
    </location>
</feature>
<dbReference type="InterPro" id="IPR016193">
    <property type="entry name" value="Cytidine_deaminase-like"/>
</dbReference>
<dbReference type="SUPFAM" id="SSF53927">
    <property type="entry name" value="Cytidine deaminase-like"/>
    <property type="match status" value="1"/>
</dbReference>
<evidence type="ECO:0000256" key="3">
    <source>
        <dbReference type="HAMAP-Rule" id="MF_00187"/>
    </source>
</evidence>
<dbReference type="Pfam" id="PF02634">
    <property type="entry name" value="FdhD-NarQ"/>
    <property type="match status" value="1"/>
</dbReference>
<comment type="function">
    <text evidence="3">Required for formate dehydrogenase (FDH) activity. Acts as a sulfur carrier protein that transfers sulfur from IscS to the molybdenum cofactor prior to its insertion into FDH.</text>
</comment>
<evidence type="ECO:0000313" key="6">
    <source>
        <dbReference type="Proteomes" id="UP000235653"/>
    </source>
</evidence>
<dbReference type="PANTHER" id="PTHR30592">
    <property type="entry name" value="FORMATE DEHYDROGENASE"/>
    <property type="match status" value="1"/>
</dbReference>
<dbReference type="Proteomes" id="UP000235653">
    <property type="component" value="Unassembled WGS sequence"/>
</dbReference>
<dbReference type="GO" id="GO:0016783">
    <property type="term" value="F:sulfurtransferase activity"/>
    <property type="evidence" value="ECO:0007669"/>
    <property type="project" value="InterPro"/>
</dbReference>
<evidence type="ECO:0000256" key="2">
    <source>
        <dbReference type="ARBA" id="ARBA00023150"/>
    </source>
</evidence>
<evidence type="ECO:0000313" key="5">
    <source>
        <dbReference type="EMBL" id="PPD59110.1"/>
    </source>
</evidence>
<reference evidence="5 6" key="1">
    <citation type="journal article" date="2017" name="ISME J.">
        <title>Grape pomace compost harbors organohalide-respiring Dehalogenimonas species with novel reductive dehalogenase genes.</title>
        <authorList>
            <person name="Yang Y."/>
            <person name="Higgins S.A."/>
            <person name="Yan J."/>
            <person name="Simsir B."/>
            <person name="Chourey K."/>
            <person name="Iyer R."/>
            <person name="Hettich R.L."/>
            <person name="Baldwin B."/>
            <person name="Ogles D.M."/>
            <person name="Loffler F.E."/>
        </authorList>
    </citation>
    <scope>NUCLEOTIDE SEQUENCE [LARGE SCALE GENOMIC DNA]</scope>
    <source>
        <strain evidence="5 6">GP</strain>
    </source>
</reference>
<keyword evidence="6" id="KW-1185">Reference proteome</keyword>
<feature type="binding site" evidence="3">
    <location>
        <begin position="272"/>
        <end position="277"/>
    </location>
    <ligand>
        <name>Mo-bis(molybdopterin guanine dinucleotide)</name>
        <dbReference type="ChEBI" id="CHEBI:60539"/>
    </ligand>
</feature>
<gene>
    <name evidence="3" type="primary">fdhD</name>
    <name evidence="5" type="ORF">JP09_000050</name>
</gene>
<dbReference type="NCBIfam" id="TIGR00129">
    <property type="entry name" value="fdhD_narQ"/>
    <property type="match status" value="1"/>
</dbReference>
<dbReference type="PANTHER" id="PTHR30592:SF1">
    <property type="entry name" value="SULFUR CARRIER PROTEIN FDHD"/>
    <property type="match status" value="1"/>
</dbReference>
<dbReference type="Gene3D" id="3.10.20.10">
    <property type="match status" value="1"/>
</dbReference>
<evidence type="ECO:0000256" key="1">
    <source>
        <dbReference type="ARBA" id="ARBA00022490"/>
    </source>
</evidence>
<comment type="caution">
    <text evidence="5">The sequence shown here is derived from an EMBL/GenBank/DDBJ whole genome shotgun (WGS) entry which is preliminary data.</text>
</comment>
<keyword evidence="2 3" id="KW-0501">Molybdenum cofactor biosynthesis</keyword>
<name>A0A2P5PA01_9CHLR</name>
<dbReference type="EMBL" id="JQAN02000001">
    <property type="protein sequence ID" value="PPD59110.1"/>
    <property type="molecule type" value="Genomic_DNA"/>
</dbReference>
<keyword evidence="1 3" id="KW-0963">Cytoplasm</keyword>
<proteinExistence type="inferred from homology"/>
<feature type="active site" description="Cysteine persulfide intermediate" evidence="3">
    <location>
        <position position="134"/>
    </location>
</feature>
<dbReference type="AlphaFoldDB" id="A0A2P5PA01"/>
<sequence>MCQDNEGRRGSRRGHHQSGRPAVRSRLKAFNLEKTQQITITRFTSGEASIIEDEVARERALTIILNGEELVTLLCSPGEFDYLAAGYLASEDIISTAADIKNLSVNEVTAVVRVETVGKVSTELTYKRVISSGCGRGAALYSAADVNSLNPVTSKLNVTPAQIYKLVRDFQHHSELFKETGGVHSAAIAEPVGIEFFTEDIGRHNAVDRLFGRAILGGLDFSSRMLLTSGRISSEIVSKVARRNVGLLISRSAPTSSAIELADRLNITLVGFVRGERMNVYTNPGRIVGGQQAPGGGAAMASSTGTQGP</sequence>
<dbReference type="GO" id="GO:0005737">
    <property type="term" value="C:cytoplasm"/>
    <property type="evidence" value="ECO:0007669"/>
    <property type="project" value="UniProtKB-SubCell"/>
</dbReference>
<comment type="similarity">
    <text evidence="3">Belongs to the FdhD family.</text>
</comment>
<protein>
    <recommendedName>
        <fullName evidence="3">Sulfur carrier protein FdhD</fullName>
    </recommendedName>
</protein>
<feature type="compositionally biased region" description="Basic residues" evidence="4">
    <location>
        <begin position="10"/>
        <end position="22"/>
    </location>
</feature>
<evidence type="ECO:0000256" key="4">
    <source>
        <dbReference type="SAM" id="MobiDB-lite"/>
    </source>
</evidence>
<dbReference type="PIRSF" id="PIRSF015626">
    <property type="entry name" value="FdhD"/>
    <property type="match status" value="1"/>
</dbReference>
<dbReference type="HAMAP" id="MF_00187">
    <property type="entry name" value="FdhD"/>
    <property type="match status" value="1"/>
</dbReference>
<dbReference type="GO" id="GO:0097163">
    <property type="term" value="F:sulfur carrier activity"/>
    <property type="evidence" value="ECO:0007669"/>
    <property type="project" value="UniProtKB-UniRule"/>
</dbReference>
<dbReference type="Gene3D" id="3.40.140.10">
    <property type="entry name" value="Cytidine Deaminase, domain 2"/>
    <property type="match status" value="1"/>
</dbReference>
<dbReference type="InterPro" id="IPR003786">
    <property type="entry name" value="FdhD"/>
</dbReference>
<comment type="subcellular location">
    <subcellularLocation>
        <location evidence="3">Cytoplasm</location>
    </subcellularLocation>
</comment>
<dbReference type="OrthoDB" id="9782042at2"/>